<sequence length="62" mass="6823">MPVITMQISKTTVEKKKELIEKLTAAAAEVTNISPSSFVVFIEEYEHDNIGVGGQTLTDKIK</sequence>
<dbReference type="Gene3D" id="3.30.429.10">
    <property type="entry name" value="Macrophage Migration Inhibitory Factor"/>
    <property type="match status" value="1"/>
</dbReference>
<dbReference type="PaxDb" id="522772-Dacet_0213"/>
<dbReference type="InterPro" id="IPR014347">
    <property type="entry name" value="Tautomerase/MIF_sf"/>
</dbReference>
<comment type="similarity">
    <text evidence="1 4">Belongs to the 4-oxalocrotonate tautomerase family.</text>
</comment>
<protein>
    <recommendedName>
        <fullName evidence="4">Tautomerase</fullName>
        <ecNumber evidence="4">5.3.2.-</ecNumber>
    </recommendedName>
</protein>
<accession>D4H240</accession>
<evidence type="ECO:0000256" key="4">
    <source>
        <dbReference type="RuleBase" id="RU362032"/>
    </source>
</evidence>
<keyword evidence="7" id="KW-1185">Reference proteome</keyword>
<organism evidence="6 7">
    <name type="scientific">Denitrovibrio acetiphilus (strain DSM 12809 / NBRC 114555 / N2460)</name>
    <dbReference type="NCBI Taxonomy" id="522772"/>
    <lineage>
        <taxon>Bacteria</taxon>
        <taxon>Pseudomonadati</taxon>
        <taxon>Deferribacterota</taxon>
        <taxon>Deferribacteres</taxon>
        <taxon>Deferribacterales</taxon>
        <taxon>Geovibrionaceae</taxon>
        <taxon>Denitrovibrio</taxon>
    </lineage>
</organism>
<name>D4H240_DENA2</name>
<reference evidence="6 7" key="1">
    <citation type="journal article" date="2010" name="Stand. Genomic Sci.">
        <title>Complete genome sequence of Denitrovibrio acetiphilus type strain (N2460).</title>
        <authorList>
            <person name="Kiss H."/>
            <person name="Lang E."/>
            <person name="Lapidus A."/>
            <person name="Copeland A."/>
            <person name="Nolan M."/>
            <person name="Glavina Del Rio T."/>
            <person name="Chen F."/>
            <person name="Lucas S."/>
            <person name="Tice H."/>
            <person name="Cheng J.F."/>
            <person name="Han C."/>
            <person name="Goodwin L."/>
            <person name="Pitluck S."/>
            <person name="Liolios K."/>
            <person name="Pati A."/>
            <person name="Ivanova N."/>
            <person name="Mavromatis K."/>
            <person name="Chen A."/>
            <person name="Palaniappan K."/>
            <person name="Land M."/>
            <person name="Hauser L."/>
            <person name="Chang Y.J."/>
            <person name="Jeffries C.D."/>
            <person name="Detter J.C."/>
            <person name="Brettin T."/>
            <person name="Spring S."/>
            <person name="Rohde M."/>
            <person name="Goker M."/>
            <person name="Woyke T."/>
            <person name="Bristow J."/>
            <person name="Eisen J.A."/>
            <person name="Markowitz V."/>
            <person name="Hugenholtz P."/>
            <person name="Kyrpides N.C."/>
            <person name="Klenk H.P."/>
        </authorList>
    </citation>
    <scope>NUCLEOTIDE SEQUENCE [LARGE SCALE GENOMIC DNA]</scope>
    <source>
        <strain evidence="7">DSM 12809 / NBRC 114555 / N2460</strain>
    </source>
</reference>
<dbReference type="eggNOG" id="COG1942">
    <property type="taxonomic scope" value="Bacteria"/>
</dbReference>
<keyword evidence="2 4" id="KW-0413">Isomerase</keyword>
<dbReference type="AlphaFoldDB" id="D4H240"/>
<proteinExistence type="inferred from homology"/>
<dbReference type="EMBL" id="CP001968">
    <property type="protein sequence ID" value="ADD67017.1"/>
    <property type="molecule type" value="Genomic_DNA"/>
</dbReference>
<dbReference type="NCBIfam" id="TIGR00013">
    <property type="entry name" value="taut"/>
    <property type="match status" value="1"/>
</dbReference>
<dbReference type="OrthoDB" id="9804803at2"/>
<feature type="active site" description="Proton acceptor; via imino nitrogen" evidence="3">
    <location>
        <position position="2"/>
    </location>
</feature>
<dbReference type="HOGENOM" id="CLU_148073_2_1_0"/>
<dbReference type="InterPro" id="IPR004370">
    <property type="entry name" value="4-OT-like_dom"/>
</dbReference>
<dbReference type="EC" id="5.3.2.-" evidence="4"/>
<dbReference type="InterPro" id="IPR018191">
    <property type="entry name" value="4-OT"/>
</dbReference>
<evidence type="ECO:0000313" key="7">
    <source>
        <dbReference type="Proteomes" id="UP000002012"/>
    </source>
</evidence>
<gene>
    <name evidence="6" type="ordered locus">Dacet_0213</name>
</gene>
<dbReference type="Pfam" id="PF01361">
    <property type="entry name" value="Tautomerase"/>
    <property type="match status" value="1"/>
</dbReference>
<evidence type="ECO:0000256" key="1">
    <source>
        <dbReference type="ARBA" id="ARBA00006723"/>
    </source>
</evidence>
<evidence type="ECO:0000259" key="5">
    <source>
        <dbReference type="Pfam" id="PF01361"/>
    </source>
</evidence>
<dbReference type="PANTHER" id="PTHR35530:SF1">
    <property type="entry name" value="2-HYDROXYMUCONATE TAUTOMERASE"/>
    <property type="match status" value="1"/>
</dbReference>
<evidence type="ECO:0000256" key="3">
    <source>
        <dbReference type="PIRSR" id="PIRSR618191-1"/>
    </source>
</evidence>
<dbReference type="Proteomes" id="UP000002012">
    <property type="component" value="Chromosome"/>
</dbReference>
<evidence type="ECO:0000313" key="6">
    <source>
        <dbReference type="EMBL" id="ADD67017.1"/>
    </source>
</evidence>
<dbReference type="GO" id="GO:0016853">
    <property type="term" value="F:isomerase activity"/>
    <property type="evidence" value="ECO:0007669"/>
    <property type="project" value="UniProtKB-UniRule"/>
</dbReference>
<feature type="domain" description="4-oxalocrotonate tautomerase-like" evidence="5">
    <location>
        <begin position="2"/>
        <end position="59"/>
    </location>
</feature>
<dbReference type="SUPFAM" id="SSF55331">
    <property type="entry name" value="Tautomerase/MIF"/>
    <property type="match status" value="1"/>
</dbReference>
<dbReference type="NCBIfam" id="NF041920">
    <property type="entry name" value="DmpI"/>
    <property type="match status" value="1"/>
</dbReference>
<dbReference type="PANTHER" id="PTHR35530">
    <property type="entry name" value="TAUTOMERASE-RELATED"/>
    <property type="match status" value="1"/>
</dbReference>
<dbReference type="InParanoid" id="D4H240"/>
<dbReference type="STRING" id="522772.Dacet_0213"/>
<evidence type="ECO:0000256" key="2">
    <source>
        <dbReference type="ARBA" id="ARBA00023235"/>
    </source>
</evidence>
<dbReference type="RefSeq" id="WP_013009562.1">
    <property type="nucleotide sequence ID" value="NC_013943.1"/>
</dbReference>
<dbReference type="KEGG" id="dap:Dacet_0213"/>